<evidence type="ECO:0000256" key="1">
    <source>
        <dbReference type="ARBA" id="ARBA00004496"/>
    </source>
</evidence>
<dbReference type="CDD" id="cd00140">
    <property type="entry name" value="beta_clamp"/>
    <property type="match status" value="1"/>
</dbReference>
<gene>
    <name evidence="14" type="ORF">C683_0957</name>
</gene>
<dbReference type="eggNOG" id="COG0592">
    <property type="taxonomic scope" value="Bacteria"/>
</dbReference>
<keyword evidence="15" id="KW-1185">Reference proteome</keyword>
<keyword evidence="6 10" id="KW-0548">Nucleotidyltransferase</keyword>
<evidence type="ECO:0000256" key="9">
    <source>
        <dbReference type="ARBA" id="ARBA00023125"/>
    </source>
</evidence>
<dbReference type="Pfam" id="PF02768">
    <property type="entry name" value="DNA_pol3_beta_3"/>
    <property type="match status" value="1"/>
</dbReference>
<dbReference type="NCBIfam" id="TIGR00663">
    <property type="entry name" value="dnan"/>
    <property type="match status" value="1"/>
</dbReference>
<evidence type="ECO:0000256" key="6">
    <source>
        <dbReference type="ARBA" id="ARBA00022695"/>
    </source>
</evidence>
<keyword evidence="7 10" id="KW-0235">DNA replication</keyword>
<keyword evidence="4 10" id="KW-0963">Cytoplasm</keyword>
<dbReference type="InterPro" id="IPR046938">
    <property type="entry name" value="DNA_clamp_sf"/>
</dbReference>
<dbReference type="GO" id="GO:0003887">
    <property type="term" value="F:DNA-directed DNA polymerase activity"/>
    <property type="evidence" value="ECO:0007669"/>
    <property type="project" value="UniProtKB-UniRule"/>
</dbReference>
<evidence type="ECO:0000256" key="4">
    <source>
        <dbReference type="ARBA" id="ARBA00022490"/>
    </source>
</evidence>
<keyword evidence="5 10" id="KW-0808">Transferase</keyword>
<keyword evidence="9" id="KW-0238">DNA-binding</keyword>
<dbReference type="AlphaFoldDB" id="K8Z839"/>
<name>K8Z839_9ENTE</name>
<evidence type="ECO:0000313" key="15">
    <source>
        <dbReference type="Proteomes" id="UP000016057"/>
    </source>
</evidence>
<evidence type="ECO:0000256" key="5">
    <source>
        <dbReference type="ARBA" id="ARBA00022679"/>
    </source>
</evidence>
<dbReference type="Gene3D" id="3.70.10.10">
    <property type="match status" value="1"/>
</dbReference>
<evidence type="ECO:0000256" key="7">
    <source>
        <dbReference type="ARBA" id="ARBA00022705"/>
    </source>
</evidence>
<comment type="subunit">
    <text evidence="10">Forms a ring-shaped head-to-tail homodimer around DNA.</text>
</comment>
<dbReference type="PANTHER" id="PTHR30478">
    <property type="entry name" value="DNA POLYMERASE III SUBUNIT BETA"/>
    <property type="match status" value="1"/>
</dbReference>
<dbReference type="EMBL" id="AMYT01000019">
    <property type="protein sequence ID" value="EKU27179.1"/>
    <property type="molecule type" value="Genomic_DNA"/>
</dbReference>
<dbReference type="Pfam" id="PF00712">
    <property type="entry name" value="DNA_pol3_beta"/>
    <property type="match status" value="1"/>
</dbReference>
<dbReference type="SMART" id="SM00480">
    <property type="entry name" value="POL3Bc"/>
    <property type="match status" value="1"/>
</dbReference>
<dbReference type="PIRSF" id="PIRSF000804">
    <property type="entry name" value="DNA_pol_III_b"/>
    <property type="match status" value="1"/>
</dbReference>
<dbReference type="Proteomes" id="UP000016057">
    <property type="component" value="Unassembled WGS sequence"/>
</dbReference>
<evidence type="ECO:0000259" key="12">
    <source>
        <dbReference type="Pfam" id="PF02767"/>
    </source>
</evidence>
<accession>K8Z839</accession>
<dbReference type="RefSeq" id="WP_009491365.1">
    <property type="nucleotide sequence ID" value="NZ_AMYT01000019.1"/>
</dbReference>
<feature type="domain" description="DNA polymerase III beta sliding clamp N-terminal" evidence="11">
    <location>
        <begin position="1"/>
        <end position="126"/>
    </location>
</feature>
<dbReference type="GO" id="GO:0008408">
    <property type="term" value="F:3'-5' exonuclease activity"/>
    <property type="evidence" value="ECO:0007669"/>
    <property type="project" value="InterPro"/>
</dbReference>
<proteinExistence type="inferred from homology"/>
<organism evidence="14 15">
    <name type="scientific">Catellicoccus marimammalium M35/04/3</name>
    <dbReference type="NCBI Taxonomy" id="1234409"/>
    <lineage>
        <taxon>Bacteria</taxon>
        <taxon>Bacillati</taxon>
        <taxon>Bacillota</taxon>
        <taxon>Bacilli</taxon>
        <taxon>Lactobacillales</taxon>
        <taxon>Enterococcaceae</taxon>
        <taxon>Catellicoccus</taxon>
    </lineage>
</organism>
<comment type="function">
    <text evidence="10">Confers DNA tethering and processivity to DNA polymerases and other proteins. Acts as a clamp, forming a ring around DNA (a reaction catalyzed by the clamp-loading complex) which diffuses in an ATP-independent manner freely and bidirectionally along dsDNA. Initially characterized for its ability to contact the catalytic subunit of DNA polymerase III (Pol III), a complex, multichain enzyme responsible for most of the replicative synthesis in bacteria; Pol III exhibits 3'-5' exonuclease proofreading activity. The beta chain is required for initiation of replication as well as for processivity of DNA replication.</text>
</comment>
<dbReference type="InterPro" id="IPR022634">
    <property type="entry name" value="DNA_polIII_beta_N"/>
</dbReference>
<sequence length="375" mass="41878">MKFTMNRSFLQNKLATILTAIDSKVINPIFSGVKIVAKATSLFLTASNGNISIELEIPSADKDAELIIQEEGGLVLPARFFNSIVNKLPQQEVVVEQMSNQQVAISSGSALFHLNSHSANDYPQLPKVSQESILEIPVHLLEELISETTFAASKQETRPILTGVHFVLKDGIFKAVATDSHRLSQRILPMDTKDTEFDIVLPAKSLTELSKTFRNKDEFITISMTDNQALFKTERISFYTRLLEGNYPDTDRLIPKEFITSAVFDSHYLNAAIARASLLAEKATSNIVKMQITAQRIVLSSQSPEIGYVEEELECRDVTGEDLTISFNPMYVQQALQAFKGEEVKIQFISPVRPFTITPLNEKPLIELITPVRTN</sequence>
<dbReference type="PATRIC" id="fig|1234409.3.peg.908"/>
<reference evidence="14 15" key="1">
    <citation type="journal article" date="2013" name="Genome Announc.">
        <title>Draft Genome Sequence of Catellicoccus marimammalium, a Novel Species Commonly Found in Gull Feces.</title>
        <authorList>
            <person name="Weigand M.R."/>
            <person name="Ryu H."/>
            <person name="Bozcek L."/>
            <person name="Konstantinidis K.T."/>
            <person name="Santo Domingo J.W."/>
        </authorList>
    </citation>
    <scope>NUCLEOTIDE SEQUENCE [LARGE SCALE GENOMIC DNA]</scope>
    <source>
        <strain evidence="14 15">M35/04/3</strain>
    </source>
</reference>
<dbReference type="InterPro" id="IPR001001">
    <property type="entry name" value="DNA_polIII_beta"/>
</dbReference>
<comment type="subcellular location">
    <subcellularLocation>
        <location evidence="1 10">Cytoplasm</location>
    </subcellularLocation>
</comment>
<evidence type="ECO:0000259" key="11">
    <source>
        <dbReference type="Pfam" id="PF00712"/>
    </source>
</evidence>
<comment type="caution">
    <text evidence="14">The sequence shown here is derived from an EMBL/GenBank/DDBJ whole genome shotgun (WGS) entry which is preliminary data.</text>
</comment>
<protein>
    <recommendedName>
        <fullName evidence="3 10">Beta sliding clamp</fullName>
    </recommendedName>
</protein>
<dbReference type="STRING" id="1234409.C683_0957"/>
<dbReference type="PANTHER" id="PTHR30478:SF0">
    <property type="entry name" value="BETA SLIDING CLAMP"/>
    <property type="match status" value="1"/>
</dbReference>
<evidence type="ECO:0000256" key="3">
    <source>
        <dbReference type="ARBA" id="ARBA00021035"/>
    </source>
</evidence>
<feature type="domain" description="DNA polymerase III beta sliding clamp central" evidence="12">
    <location>
        <begin position="136"/>
        <end position="249"/>
    </location>
</feature>
<dbReference type="GO" id="GO:0003677">
    <property type="term" value="F:DNA binding"/>
    <property type="evidence" value="ECO:0007669"/>
    <property type="project" value="UniProtKB-UniRule"/>
</dbReference>
<dbReference type="Pfam" id="PF02767">
    <property type="entry name" value="DNA_pol3_beta_2"/>
    <property type="match status" value="1"/>
</dbReference>
<evidence type="ECO:0000259" key="13">
    <source>
        <dbReference type="Pfam" id="PF02768"/>
    </source>
</evidence>
<dbReference type="InterPro" id="IPR022637">
    <property type="entry name" value="DNA_polIII_beta_cen"/>
</dbReference>
<comment type="similarity">
    <text evidence="2 10">Belongs to the beta sliding clamp family.</text>
</comment>
<dbReference type="InterPro" id="IPR022635">
    <property type="entry name" value="DNA_polIII_beta_C"/>
</dbReference>
<evidence type="ECO:0000256" key="2">
    <source>
        <dbReference type="ARBA" id="ARBA00010752"/>
    </source>
</evidence>
<dbReference type="SUPFAM" id="SSF55979">
    <property type="entry name" value="DNA clamp"/>
    <property type="match status" value="3"/>
</dbReference>
<dbReference type="GO" id="GO:0006271">
    <property type="term" value="P:DNA strand elongation involved in DNA replication"/>
    <property type="evidence" value="ECO:0007669"/>
    <property type="project" value="TreeGrafter"/>
</dbReference>
<dbReference type="GO" id="GO:0009360">
    <property type="term" value="C:DNA polymerase III complex"/>
    <property type="evidence" value="ECO:0007669"/>
    <property type="project" value="InterPro"/>
</dbReference>
<dbReference type="OrthoDB" id="8421503at2"/>
<dbReference type="Gene3D" id="3.10.150.10">
    <property type="entry name" value="DNA Polymerase III, subunit A, domain 2"/>
    <property type="match status" value="1"/>
</dbReference>
<dbReference type="GO" id="GO:0005737">
    <property type="term" value="C:cytoplasm"/>
    <property type="evidence" value="ECO:0007669"/>
    <property type="project" value="UniProtKB-SubCell"/>
</dbReference>
<evidence type="ECO:0000313" key="14">
    <source>
        <dbReference type="EMBL" id="EKU27179.1"/>
    </source>
</evidence>
<keyword evidence="8 10" id="KW-0239">DNA-directed DNA polymerase</keyword>
<evidence type="ECO:0000256" key="10">
    <source>
        <dbReference type="PIRNR" id="PIRNR000804"/>
    </source>
</evidence>
<feature type="domain" description="DNA polymerase III beta sliding clamp C-terminal" evidence="13">
    <location>
        <begin position="252"/>
        <end position="373"/>
    </location>
</feature>
<evidence type="ECO:0000256" key="8">
    <source>
        <dbReference type="ARBA" id="ARBA00022932"/>
    </source>
</evidence>